<dbReference type="RefSeq" id="WP_217944039.1">
    <property type="nucleotide sequence ID" value="NZ_JAHTGR010000011.1"/>
</dbReference>
<comment type="caution">
    <text evidence="3">The sequence shown here is derived from an EMBL/GenBank/DDBJ whole genome shotgun (WGS) entry which is preliminary data.</text>
</comment>
<evidence type="ECO:0000313" key="5">
    <source>
        <dbReference type="Proteomes" id="UP001155901"/>
    </source>
</evidence>
<comment type="similarity">
    <text evidence="1">Belongs to the universal stress protein A family.</text>
</comment>
<dbReference type="InterPro" id="IPR006016">
    <property type="entry name" value="UspA"/>
</dbReference>
<evidence type="ECO:0000313" key="6">
    <source>
        <dbReference type="Proteomes" id="UP001162889"/>
    </source>
</evidence>
<dbReference type="PANTHER" id="PTHR46268:SF15">
    <property type="entry name" value="UNIVERSAL STRESS PROTEIN HP_0031"/>
    <property type="match status" value="1"/>
</dbReference>
<proteinExistence type="inferred from homology"/>
<evidence type="ECO:0000259" key="2">
    <source>
        <dbReference type="Pfam" id="PF00582"/>
    </source>
</evidence>
<feature type="domain" description="UspA" evidence="2">
    <location>
        <begin position="157"/>
        <end position="278"/>
    </location>
</feature>
<keyword evidence="6" id="KW-1185">Reference proteome</keyword>
<reference evidence="3" key="1">
    <citation type="submission" date="2021-07" db="EMBL/GenBank/DDBJ databases">
        <title>Characterization of violacein-producing bacteria and related species.</title>
        <authorList>
            <person name="Wilson H.S."/>
            <person name="De Leon M.E."/>
        </authorList>
    </citation>
    <scope>NUCLEOTIDE SEQUENCE</scope>
    <source>
        <strain evidence="3">HSC-15S17</strain>
    </source>
</reference>
<name>A0AA41L6I5_9BURK</name>
<protein>
    <submittedName>
        <fullName evidence="4">Nucleotide-binding universal stress UspA family protein</fullName>
    </submittedName>
    <submittedName>
        <fullName evidence="3">Universal stress protein</fullName>
    </submittedName>
</protein>
<dbReference type="Proteomes" id="UP001155901">
    <property type="component" value="Unassembled WGS sequence"/>
</dbReference>
<dbReference type="Proteomes" id="UP001162889">
    <property type="component" value="Unassembled WGS sequence"/>
</dbReference>
<evidence type="ECO:0000313" key="3">
    <source>
        <dbReference type="EMBL" id="MBV6323337.1"/>
    </source>
</evidence>
<evidence type="ECO:0000313" key="4">
    <source>
        <dbReference type="EMBL" id="MCP2007712.1"/>
    </source>
</evidence>
<organism evidence="3 5">
    <name type="scientific">Duganella violaceipulchra</name>
    <dbReference type="NCBI Taxonomy" id="2849652"/>
    <lineage>
        <taxon>Bacteria</taxon>
        <taxon>Pseudomonadati</taxon>
        <taxon>Pseudomonadota</taxon>
        <taxon>Betaproteobacteria</taxon>
        <taxon>Burkholderiales</taxon>
        <taxon>Oxalobacteraceae</taxon>
        <taxon>Telluria group</taxon>
        <taxon>Duganella</taxon>
    </lineage>
</organism>
<accession>A0AA41L6I5</accession>
<dbReference type="EMBL" id="JAHTGR010000011">
    <property type="protein sequence ID" value="MBV6323337.1"/>
    <property type="molecule type" value="Genomic_DNA"/>
</dbReference>
<gene>
    <name evidence="3" type="ORF">KVP70_20590</name>
    <name evidence="4" type="ORF">L1274_001405</name>
</gene>
<evidence type="ECO:0000256" key="1">
    <source>
        <dbReference type="ARBA" id="ARBA00008791"/>
    </source>
</evidence>
<dbReference type="Pfam" id="PF00582">
    <property type="entry name" value="Usp"/>
    <property type="match status" value="1"/>
</dbReference>
<sequence length="279" mass="29629">MSYKTILVHADGSPQAAQRIRLAAQLALAHDAHLVGAAMTGLSRHALPDGSIAPLGAPFPFDQRLLHSRADAALTQFADCASRMGLHSFEARLVDDAVDDGLILQSPYADLLVLGQGDPQGLPDELLNRLPRDVLFQSARALLIVPHNGQFDQVGQQVLVGWDGSVAAIRALSAALPALRRAARVTLVPSPSPDGHGRQADLPGAELARNLARHGIHVTLARLDGGRHAGAALLELASDVNADLLVMGGYGHWRLREWMLGGATRGVLHDMTLPVLMAH</sequence>
<dbReference type="EMBL" id="JALJZU010000002">
    <property type="protein sequence ID" value="MCP2007712.1"/>
    <property type="molecule type" value="Genomic_DNA"/>
</dbReference>
<dbReference type="PANTHER" id="PTHR46268">
    <property type="entry name" value="STRESS RESPONSE PROTEIN NHAX"/>
    <property type="match status" value="1"/>
</dbReference>
<dbReference type="AlphaFoldDB" id="A0AA41L6I5"/>
<reference evidence="4" key="2">
    <citation type="submission" date="2022-03" db="EMBL/GenBank/DDBJ databases">
        <title>Genome Encyclopedia of Bacteria and Archaea VI: Functional Genomics of Type Strains.</title>
        <authorList>
            <person name="Whitman W."/>
        </authorList>
    </citation>
    <scope>NUCLEOTIDE SEQUENCE</scope>
    <source>
        <strain evidence="4">HSC-15S17</strain>
    </source>
</reference>
<dbReference type="CDD" id="cd00293">
    <property type="entry name" value="USP-like"/>
    <property type="match status" value="1"/>
</dbReference>